<dbReference type="AlphaFoldDB" id="A0A3L8DZW1"/>
<sequence>MMQFRLHRCGQSDSSTIELLSFTFTRPRDEWGRRALNYVVRTAKNRSTLSDRYSLAGRRNGITERQEGQEGSKRKRQSRRREQRRGEEESSNTSDCGLPSIEKRFGADARMKLVDASNFELLRDNGRKSHCELSKTNDRDLLRVPDRLKLIRRYMLV</sequence>
<dbReference type="Proteomes" id="UP000279307">
    <property type="component" value="Chromosome 2"/>
</dbReference>
<feature type="compositionally biased region" description="Basic residues" evidence="1">
    <location>
        <begin position="73"/>
        <end position="83"/>
    </location>
</feature>
<feature type="compositionally biased region" description="Basic and acidic residues" evidence="1">
    <location>
        <begin position="61"/>
        <end position="72"/>
    </location>
</feature>
<proteinExistence type="predicted"/>
<protein>
    <submittedName>
        <fullName evidence="2">Uncharacterized protein</fullName>
    </submittedName>
</protein>
<name>A0A3L8DZW1_OOCBI</name>
<feature type="region of interest" description="Disordered" evidence="1">
    <location>
        <begin position="51"/>
        <end position="101"/>
    </location>
</feature>
<evidence type="ECO:0000256" key="1">
    <source>
        <dbReference type="SAM" id="MobiDB-lite"/>
    </source>
</evidence>
<reference evidence="2" key="2">
    <citation type="submission" date="2018-07" db="EMBL/GenBank/DDBJ databases">
        <authorList>
            <person name="Mckenzie S.K."/>
            <person name="Kronauer D.J.C."/>
        </authorList>
    </citation>
    <scope>NUCLEOTIDE SEQUENCE</scope>
    <source>
        <strain evidence="2">Clonal line C1</strain>
    </source>
</reference>
<gene>
    <name evidence="2" type="ORF">DMN91_001504</name>
</gene>
<accession>A0A3L8DZW1</accession>
<reference evidence="2" key="1">
    <citation type="journal article" date="2018" name="Genome Res.">
        <title>The genomic architecture and molecular evolution of ant odorant receptors.</title>
        <authorList>
            <person name="McKenzie S.K."/>
            <person name="Kronauer D.J.C."/>
        </authorList>
    </citation>
    <scope>NUCLEOTIDE SEQUENCE [LARGE SCALE GENOMIC DNA]</scope>
    <source>
        <strain evidence="2">Clonal line C1</strain>
    </source>
</reference>
<comment type="caution">
    <text evidence="2">The sequence shown here is derived from an EMBL/GenBank/DDBJ whole genome shotgun (WGS) entry which is preliminary data.</text>
</comment>
<dbReference type="EMBL" id="QOIP01000002">
    <property type="protein sequence ID" value="RLU25348.1"/>
    <property type="molecule type" value="Genomic_DNA"/>
</dbReference>
<evidence type="ECO:0000313" key="2">
    <source>
        <dbReference type="EMBL" id="RLU25348.1"/>
    </source>
</evidence>
<organism evidence="2">
    <name type="scientific">Ooceraea biroi</name>
    <name type="common">Clonal raider ant</name>
    <name type="synonym">Cerapachys biroi</name>
    <dbReference type="NCBI Taxonomy" id="2015173"/>
    <lineage>
        <taxon>Eukaryota</taxon>
        <taxon>Metazoa</taxon>
        <taxon>Ecdysozoa</taxon>
        <taxon>Arthropoda</taxon>
        <taxon>Hexapoda</taxon>
        <taxon>Insecta</taxon>
        <taxon>Pterygota</taxon>
        <taxon>Neoptera</taxon>
        <taxon>Endopterygota</taxon>
        <taxon>Hymenoptera</taxon>
        <taxon>Apocrita</taxon>
        <taxon>Aculeata</taxon>
        <taxon>Formicoidea</taxon>
        <taxon>Formicidae</taxon>
        <taxon>Dorylinae</taxon>
        <taxon>Ooceraea</taxon>
    </lineage>
</organism>